<dbReference type="Proteomes" id="UP000799441">
    <property type="component" value="Unassembled WGS sequence"/>
</dbReference>
<dbReference type="InterPro" id="IPR052360">
    <property type="entry name" value="Transcr_Regulatory_Proteins"/>
</dbReference>
<keyword evidence="2" id="KW-0862">Zinc</keyword>
<dbReference type="EMBL" id="MU003802">
    <property type="protein sequence ID" value="KAF2720139.1"/>
    <property type="molecule type" value="Genomic_DNA"/>
</dbReference>
<feature type="non-terminal residue" evidence="7">
    <location>
        <position position="182"/>
    </location>
</feature>
<evidence type="ECO:0000256" key="6">
    <source>
        <dbReference type="ARBA" id="ARBA00023242"/>
    </source>
</evidence>
<keyword evidence="3" id="KW-0805">Transcription regulation</keyword>
<evidence type="ECO:0000256" key="3">
    <source>
        <dbReference type="ARBA" id="ARBA00023015"/>
    </source>
</evidence>
<sequence length="182" mass="20095">SRELPMPILTSITSLGQAHATLEHCLTRLVSFTQQQQATGARSTQTTIIVSERHYSYLPWLERWEKAFATYLAAAMPTMKEDDFMRSRVLKANHLLCTVLASITSLEPTAWDRFESEFKAIVELSGAVLRSKRKTSTPTRDAPSANASAPKVGLGMGVSEPLYAVIARCNNAEIRTQAIALL</sequence>
<evidence type="ECO:0000256" key="5">
    <source>
        <dbReference type="ARBA" id="ARBA00023163"/>
    </source>
</evidence>
<comment type="caution">
    <text evidence="7">The sequence shown here is derived from an EMBL/GenBank/DDBJ whole genome shotgun (WGS) entry which is preliminary data.</text>
</comment>
<dbReference type="GO" id="GO:0003677">
    <property type="term" value="F:DNA binding"/>
    <property type="evidence" value="ECO:0007669"/>
    <property type="project" value="UniProtKB-KW"/>
</dbReference>
<dbReference type="PANTHER" id="PTHR36206">
    <property type="entry name" value="ASPERCRYPTIN BIOSYNTHESIS CLUSTER-SPECIFIC TRANSCRIPTION REGULATOR ATNN-RELATED"/>
    <property type="match status" value="1"/>
</dbReference>
<keyword evidence="8" id="KW-1185">Reference proteome</keyword>
<dbReference type="GO" id="GO:0046872">
    <property type="term" value="F:metal ion binding"/>
    <property type="evidence" value="ECO:0007669"/>
    <property type="project" value="UniProtKB-KW"/>
</dbReference>
<dbReference type="AlphaFoldDB" id="A0A9P4Q8H7"/>
<proteinExistence type="predicted"/>
<name>A0A9P4Q8H7_9PEZI</name>
<evidence type="ECO:0000313" key="8">
    <source>
        <dbReference type="Proteomes" id="UP000799441"/>
    </source>
</evidence>
<dbReference type="OrthoDB" id="39175at2759"/>
<evidence type="ECO:0000313" key="7">
    <source>
        <dbReference type="EMBL" id="KAF2720139.1"/>
    </source>
</evidence>
<organism evidence="7 8">
    <name type="scientific">Polychaeton citri CBS 116435</name>
    <dbReference type="NCBI Taxonomy" id="1314669"/>
    <lineage>
        <taxon>Eukaryota</taxon>
        <taxon>Fungi</taxon>
        <taxon>Dikarya</taxon>
        <taxon>Ascomycota</taxon>
        <taxon>Pezizomycotina</taxon>
        <taxon>Dothideomycetes</taxon>
        <taxon>Dothideomycetidae</taxon>
        <taxon>Capnodiales</taxon>
        <taxon>Capnodiaceae</taxon>
        <taxon>Polychaeton</taxon>
    </lineage>
</organism>
<accession>A0A9P4Q8H7</accession>
<evidence type="ECO:0000256" key="4">
    <source>
        <dbReference type="ARBA" id="ARBA00023125"/>
    </source>
</evidence>
<keyword evidence="5" id="KW-0804">Transcription</keyword>
<evidence type="ECO:0000256" key="2">
    <source>
        <dbReference type="ARBA" id="ARBA00022833"/>
    </source>
</evidence>
<protein>
    <submittedName>
        <fullName evidence="7">Uncharacterized protein</fullName>
    </submittedName>
</protein>
<evidence type="ECO:0000256" key="1">
    <source>
        <dbReference type="ARBA" id="ARBA00022723"/>
    </source>
</evidence>
<keyword evidence="1" id="KW-0479">Metal-binding</keyword>
<reference evidence="7" key="1">
    <citation type="journal article" date="2020" name="Stud. Mycol.">
        <title>101 Dothideomycetes genomes: a test case for predicting lifestyles and emergence of pathogens.</title>
        <authorList>
            <person name="Haridas S."/>
            <person name="Albert R."/>
            <person name="Binder M."/>
            <person name="Bloem J."/>
            <person name="Labutti K."/>
            <person name="Salamov A."/>
            <person name="Andreopoulos B."/>
            <person name="Baker S."/>
            <person name="Barry K."/>
            <person name="Bills G."/>
            <person name="Bluhm B."/>
            <person name="Cannon C."/>
            <person name="Castanera R."/>
            <person name="Culley D."/>
            <person name="Daum C."/>
            <person name="Ezra D."/>
            <person name="Gonzalez J."/>
            <person name="Henrissat B."/>
            <person name="Kuo A."/>
            <person name="Liang C."/>
            <person name="Lipzen A."/>
            <person name="Lutzoni F."/>
            <person name="Magnuson J."/>
            <person name="Mondo S."/>
            <person name="Nolan M."/>
            <person name="Ohm R."/>
            <person name="Pangilinan J."/>
            <person name="Park H.-J."/>
            <person name="Ramirez L."/>
            <person name="Alfaro M."/>
            <person name="Sun H."/>
            <person name="Tritt A."/>
            <person name="Yoshinaga Y."/>
            <person name="Zwiers L.-H."/>
            <person name="Turgeon B."/>
            <person name="Goodwin S."/>
            <person name="Spatafora J."/>
            <person name="Crous P."/>
            <person name="Grigoriev I."/>
        </authorList>
    </citation>
    <scope>NUCLEOTIDE SEQUENCE</scope>
    <source>
        <strain evidence="7">CBS 116435</strain>
    </source>
</reference>
<feature type="non-terminal residue" evidence="7">
    <location>
        <position position="1"/>
    </location>
</feature>
<gene>
    <name evidence="7" type="ORF">K431DRAFT_192523</name>
</gene>
<keyword evidence="6" id="KW-0539">Nucleus</keyword>
<keyword evidence="4" id="KW-0238">DNA-binding</keyword>
<dbReference type="PANTHER" id="PTHR36206:SF12">
    <property type="entry name" value="ASPERCRYPTIN BIOSYNTHESIS CLUSTER-SPECIFIC TRANSCRIPTION REGULATOR ATNN-RELATED"/>
    <property type="match status" value="1"/>
</dbReference>